<sequence length="74" mass="8557">MDEKQIMKNLEIIMQESIGKNTDSKSISNALKAIDMMLKYKKNNKKANNISLQNLTEEEIDSMIKQLDVQIKNQ</sequence>
<dbReference type="RefSeq" id="WP_148972097.1">
    <property type="nucleotide sequence ID" value="NZ_CP043314.1"/>
</dbReference>
<reference evidence="1 2" key="1">
    <citation type="submission" date="2019-08" db="EMBL/GenBank/DDBJ databases">
        <title>Highly reduced genomes of protist endosymbionts show evolutionary convergence.</title>
        <authorList>
            <person name="George E."/>
            <person name="Husnik F."/>
            <person name="Tashyreva D."/>
            <person name="Prokopchuk G."/>
            <person name="Horak A."/>
            <person name="Kwong W.K."/>
            <person name="Lukes J."/>
            <person name="Keeling P.J."/>
        </authorList>
    </citation>
    <scope>NUCLEOTIDE SEQUENCE [LARGE SCALE GENOMIC DNA]</scope>
    <source>
        <strain evidence="1">1604HC</strain>
    </source>
</reference>
<evidence type="ECO:0000313" key="1">
    <source>
        <dbReference type="EMBL" id="QEK38974.1"/>
    </source>
</evidence>
<gene>
    <name evidence="1" type="ORF">FZC36_00795</name>
</gene>
<proteinExistence type="predicted"/>
<keyword evidence="2" id="KW-1185">Reference proteome</keyword>
<dbReference type="Proteomes" id="UP000324924">
    <property type="component" value="Chromosome"/>
</dbReference>
<protein>
    <submittedName>
        <fullName evidence="1">Uncharacterized protein</fullName>
    </submittedName>
</protein>
<evidence type="ECO:0000313" key="2">
    <source>
        <dbReference type="Proteomes" id="UP000324924"/>
    </source>
</evidence>
<accession>A0A5C0UJI9</accession>
<organism evidence="1 2">
    <name type="scientific">Candidatus Nesciobacter abundans</name>
    <dbReference type="NCBI Taxonomy" id="2601668"/>
    <lineage>
        <taxon>Bacteria</taxon>
        <taxon>Pseudomonadati</taxon>
        <taxon>Pseudomonadota</taxon>
        <taxon>Alphaproteobacteria</taxon>
        <taxon>Holosporales</taxon>
        <taxon>Holosporaceae</taxon>
        <taxon>Candidatus Nesciobacter</taxon>
    </lineage>
</organism>
<name>A0A5C0UJI9_9PROT</name>
<dbReference type="EMBL" id="CP043314">
    <property type="protein sequence ID" value="QEK38974.1"/>
    <property type="molecule type" value="Genomic_DNA"/>
</dbReference>
<dbReference type="KEGG" id="nabu:FZC36_00795"/>
<dbReference type="AlphaFoldDB" id="A0A5C0UJI9"/>